<reference evidence="3" key="1">
    <citation type="submission" date="2022-08" db="EMBL/GenBank/DDBJ databases">
        <authorList>
            <person name="Byrne P K."/>
        </authorList>
    </citation>
    <scope>NUCLEOTIDE SEQUENCE</scope>
    <source>
        <strain evidence="3">UCD650</strain>
    </source>
</reference>
<feature type="transmembrane region" description="Helical" evidence="1">
    <location>
        <begin position="172"/>
        <end position="193"/>
    </location>
</feature>
<gene>
    <name evidence="3" type="primary">U6500I01420</name>
    <name evidence="3" type="ORF">SEUBUCD650_0I01420</name>
</gene>
<feature type="chain" id="PRO_5046655485" evidence="2">
    <location>
        <begin position="20"/>
        <end position="303"/>
    </location>
</feature>
<keyword evidence="1" id="KW-0472">Membrane</keyword>
<feature type="transmembrane region" description="Helical" evidence="1">
    <location>
        <begin position="205"/>
        <end position="228"/>
    </location>
</feature>
<name>A0ABN8W145_SACEU</name>
<keyword evidence="1" id="KW-1133">Transmembrane helix</keyword>
<feature type="transmembrane region" description="Helical" evidence="1">
    <location>
        <begin position="67"/>
        <end position="88"/>
    </location>
</feature>
<keyword evidence="1" id="KW-0812">Transmembrane</keyword>
<dbReference type="Proteomes" id="UP001152964">
    <property type="component" value="Chromosome 9"/>
</dbReference>
<accession>A0ABN8W145</accession>
<organism evidence="3 4">
    <name type="scientific">Saccharomyces eubayanus</name>
    <name type="common">Yeast</name>
    <dbReference type="NCBI Taxonomy" id="1080349"/>
    <lineage>
        <taxon>Eukaryota</taxon>
        <taxon>Fungi</taxon>
        <taxon>Dikarya</taxon>
        <taxon>Ascomycota</taxon>
        <taxon>Saccharomycotina</taxon>
        <taxon>Saccharomycetes</taxon>
        <taxon>Saccharomycetales</taxon>
        <taxon>Saccharomycetaceae</taxon>
        <taxon>Saccharomyces</taxon>
    </lineage>
</organism>
<dbReference type="EMBL" id="OX291499">
    <property type="protein sequence ID" value="CAI2039852.1"/>
    <property type="molecule type" value="Genomic_DNA"/>
</dbReference>
<sequence length="303" mass="31975">MWNFIGQIILALLPQLILTAAYMSQANILEDRSTTKGRLVAIISPPDHFLFFSSMASLNTRRAKATYLSHVCGIASILAASVLSHNILGMLYKTISGTPVSQSYLASVASVMALANGVSNSDTGGSTPSKRTSKLQVTVMKINNTARSTAMGACGGWFVSWLYNLAPGHHHVAVAGFVSLAVALVAAAVNLLVNNNTGVSSTKRISKGQIIVAVLINMVDYAVVATAYSGAEGWIYKVIPGYPAAIAVVVRVVELVATGYIEIPSSDLTENGLTPVTSVNDRTLTNCDEDVKVSSSQDEVLIL</sequence>
<evidence type="ECO:0000256" key="2">
    <source>
        <dbReference type="SAM" id="SignalP"/>
    </source>
</evidence>
<evidence type="ECO:0000313" key="3">
    <source>
        <dbReference type="EMBL" id="CAI2039852.1"/>
    </source>
</evidence>
<protein>
    <submittedName>
        <fullName evidence="3">Uncharacterized protein</fullName>
    </submittedName>
</protein>
<evidence type="ECO:0000313" key="4">
    <source>
        <dbReference type="Proteomes" id="UP001152964"/>
    </source>
</evidence>
<evidence type="ECO:0000256" key="1">
    <source>
        <dbReference type="SAM" id="Phobius"/>
    </source>
</evidence>
<keyword evidence="2" id="KW-0732">Signal</keyword>
<proteinExistence type="predicted"/>
<keyword evidence="4" id="KW-1185">Reference proteome</keyword>
<feature type="signal peptide" evidence="2">
    <location>
        <begin position="1"/>
        <end position="19"/>
    </location>
</feature>